<dbReference type="Proteomes" id="UP000094757">
    <property type="component" value="Chromosome"/>
</dbReference>
<feature type="domain" description="Aminotransferase class I/classII large" evidence="2">
    <location>
        <begin position="56"/>
        <end position="360"/>
    </location>
</feature>
<accession>A0A1B3WEJ8</accession>
<sequence>MHIEPFKLEEWLKKRESNTKYNLAENCVYAVTLDDFIQITKIDKKQFLSKLCQVKLDYGNIDGGTPILKQAISELYTEILPENILATHGATFANSHLIWSLIEPNDNVIAIYPDYQQFISLPKSFGAEVRILHRDPKKGYSICKEELDALCDNNTKLITLSNPNNPTGALLSLHELKELIEVARKYNTYIICDEVYRHVLQDDQVCPSIADLYEKGISVGSMSKACSMAGIRLGWIATKDKQAMQNIKYHIGYDMSSVGGIKEYIAAIALKYKKALIDRNMSLLRVNLITLDGWLRQNKNHLSYVYPKAGSTVLVFYDYDVPSEKLCSYLYNTTGTLITPGDIFNVPHSFRISYACDHRQLLSGLVCLSEVCEKLNNNPHFFDDINP</sequence>
<dbReference type="STRING" id="39950.BCB69_05035"/>
<comment type="cofactor">
    <cofactor evidence="1">
        <name>pyridoxal 5'-phosphate</name>
        <dbReference type="ChEBI" id="CHEBI:597326"/>
    </cofactor>
</comment>
<reference evidence="4" key="1">
    <citation type="submission" date="2016-08" db="EMBL/GenBank/DDBJ databases">
        <authorList>
            <person name="Holder M.E."/>
            <person name="Ajami N.J."/>
            <person name="Petrosino J.F."/>
        </authorList>
    </citation>
    <scope>NUCLEOTIDE SEQUENCE [LARGE SCALE GENOMIC DNA]</scope>
    <source>
        <strain evidence="4">F0677</strain>
    </source>
</reference>
<evidence type="ECO:0000313" key="4">
    <source>
        <dbReference type="Proteomes" id="UP000094757"/>
    </source>
</evidence>
<dbReference type="EMBL" id="CP017037">
    <property type="protein sequence ID" value="AOH39365.1"/>
    <property type="molecule type" value="Genomic_DNA"/>
</dbReference>
<organism evidence="3 4">
    <name type="scientific">Dialister pneumosintes</name>
    <dbReference type="NCBI Taxonomy" id="39950"/>
    <lineage>
        <taxon>Bacteria</taxon>
        <taxon>Bacillati</taxon>
        <taxon>Bacillota</taxon>
        <taxon>Negativicutes</taxon>
        <taxon>Veillonellales</taxon>
        <taxon>Veillonellaceae</taxon>
        <taxon>Dialister</taxon>
    </lineage>
</organism>
<dbReference type="SUPFAM" id="SSF53383">
    <property type="entry name" value="PLP-dependent transferases"/>
    <property type="match status" value="1"/>
</dbReference>
<protein>
    <recommendedName>
        <fullName evidence="1">Aminotransferase</fullName>
        <ecNumber evidence="1">2.6.1.-</ecNumber>
    </recommendedName>
</protein>
<dbReference type="EC" id="2.6.1.-" evidence="1"/>
<dbReference type="AlphaFoldDB" id="A0A1B3WEJ8"/>
<dbReference type="Pfam" id="PF00155">
    <property type="entry name" value="Aminotran_1_2"/>
    <property type="match status" value="1"/>
</dbReference>
<dbReference type="GO" id="GO:0008483">
    <property type="term" value="F:transaminase activity"/>
    <property type="evidence" value="ECO:0007669"/>
    <property type="project" value="UniProtKB-KW"/>
</dbReference>
<comment type="similarity">
    <text evidence="1">Belongs to the class-I pyridoxal-phosphate-dependent aminotransferase family.</text>
</comment>
<evidence type="ECO:0000256" key="1">
    <source>
        <dbReference type="RuleBase" id="RU000481"/>
    </source>
</evidence>
<keyword evidence="1" id="KW-0032">Aminotransferase</keyword>
<evidence type="ECO:0000313" key="3">
    <source>
        <dbReference type="EMBL" id="AOH39365.1"/>
    </source>
</evidence>
<dbReference type="PANTHER" id="PTHR43510:SF1">
    <property type="entry name" value="AMINOTRANSFERASE FUNCTION, HYPOTHETICAL (EUROFUNG)"/>
    <property type="match status" value="1"/>
</dbReference>
<gene>
    <name evidence="3" type="ORF">BCB69_05035</name>
</gene>
<dbReference type="InterPro" id="IPR004838">
    <property type="entry name" value="NHTrfase_class1_PyrdxlP-BS"/>
</dbReference>
<dbReference type="PROSITE" id="PS00105">
    <property type="entry name" value="AA_TRANSFER_CLASS_1"/>
    <property type="match status" value="1"/>
</dbReference>
<name>A0A1B3WEJ8_9FIRM</name>
<dbReference type="GO" id="GO:0030170">
    <property type="term" value="F:pyridoxal phosphate binding"/>
    <property type="evidence" value="ECO:0007669"/>
    <property type="project" value="InterPro"/>
</dbReference>
<dbReference type="InterPro" id="IPR015422">
    <property type="entry name" value="PyrdxlP-dep_Trfase_small"/>
</dbReference>
<dbReference type="RefSeq" id="WP_069177191.1">
    <property type="nucleotide sequence ID" value="NZ_CP017037.1"/>
</dbReference>
<dbReference type="Gene3D" id="3.40.640.10">
    <property type="entry name" value="Type I PLP-dependent aspartate aminotransferase-like (Major domain)"/>
    <property type="match status" value="1"/>
</dbReference>
<keyword evidence="1" id="KW-0808">Transferase</keyword>
<dbReference type="InterPro" id="IPR004839">
    <property type="entry name" value="Aminotransferase_I/II_large"/>
</dbReference>
<dbReference type="PANTHER" id="PTHR43510">
    <property type="entry name" value="AMINOTRANSFERASE FUNCTION, HYPOTHETICAL (EUROFUNG)"/>
    <property type="match status" value="1"/>
</dbReference>
<dbReference type="Gene3D" id="3.90.1150.10">
    <property type="entry name" value="Aspartate Aminotransferase, domain 1"/>
    <property type="match status" value="1"/>
</dbReference>
<proteinExistence type="inferred from homology"/>
<evidence type="ECO:0000259" key="2">
    <source>
        <dbReference type="Pfam" id="PF00155"/>
    </source>
</evidence>
<dbReference type="KEGG" id="dpn:BCB69_05035"/>
<dbReference type="InterPro" id="IPR015421">
    <property type="entry name" value="PyrdxlP-dep_Trfase_major"/>
</dbReference>
<dbReference type="CDD" id="cd00609">
    <property type="entry name" value="AAT_like"/>
    <property type="match status" value="1"/>
</dbReference>
<dbReference type="InterPro" id="IPR015424">
    <property type="entry name" value="PyrdxlP-dep_Trfase"/>
</dbReference>